<dbReference type="Proteomes" id="UP000023152">
    <property type="component" value="Unassembled WGS sequence"/>
</dbReference>
<organism evidence="2 3">
    <name type="scientific">Reticulomyxa filosa</name>
    <dbReference type="NCBI Taxonomy" id="46433"/>
    <lineage>
        <taxon>Eukaryota</taxon>
        <taxon>Sar</taxon>
        <taxon>Rhizaria</taxon>
        <taxon>Retaria</taxon>
        <taxon>Foraminifera</taxon>
        <taxon>Monothalamids</taxon>
        <taxon>Reticulomyxidae</taxon>
        <taxon>Reticulomyxa</taxon>
    </lineage>
</organism>
<feature type="region of interest" description="Disordered" evidence="1">
    <location>
        <begin position="1"/>
        <end position="65"/>
    </location>
</feature>
<proteinExistence type="predicted"/>
<feature type="region of interest" description="Disordered" evidence="1">
    <location>
        <begin position="95"/>
        <end position="126"/>
    </location>
</feature>
<reference evidence="2 3" key="1">
    <citation type="journal article" date="2013" name="Curr. Biol.">
        <title>The Genome of the Foraminiferan Reticulomyxa filosa.</title>
        <authorList>
            <person name="Glockner G."/>
            <person name="Hulsmann N."/>
            <person name="Schleicher M."/>
            <person name="Noegel A.A."/>
            <person name="Eichinger L."/>
            <person name="Gallinger C."/>
            <person name="Pawlowski J."/>
            <person name="Sierra R."/>
            <person name="Euteneuer U."/>
            <person name="Pillet L."/>
            <person name="Moustafa A."/>
            <person name="Platzer M."/>
            <person name="Groth M."/>
            <person name="Szafranski K."/>
            <person name="Schliwa M."/>
        </authorList>
    </citation>
    <scope>NUCLEOTIDE SEQUENCE [LARGE SCALE GENOMIC DNA]</scope>
</reference>
<comment type="caution">
    <text evidence="2">The sequence shown here is derived from an EMBL/GenBank/DDBJ whole genome shotgun (WGS) entry which is preliminary data.</text>
</comment>
<name>X6LXF3_RETFI</name>
<accession>X6LXF3</accession>
<evidence type="ECO:0000256" key="1">
    <source>
        <dbReference type="SAM" id="MobiDB-lite"/>
    </source>
</evidence>
<protein>
    <submittedName>
        <fullName evidence="2">Uncharacterized protein</fullName>
    </submittedName>
</protein>
<feature type="compositionally biased region" description="Basic residues" evidence="1">
    <location>
        <begin position="1"/>
        <end position="19"/>
    </location>
</feature>
<feature type="compositionally biased region" description="Basic residues" evidence="1">
    <location>
        <begin position="33"/>
        <end position="50"/>
    </location>
</feature>
<dbReference type="AlphaFoldDB" id="X6LXF3"/>
<sequence>MEGKKHTRIHSTTPKKKKDKCFCKYSRLNKYSGKQKRKKERERERRKPNKKYTYDRSKNKKKGGKKYDYWTFKKNNCKQTRTFVCLFILSLRAPEKSDERRGAGGKKTKRARKEKESHEQCITINE</sequence>
<feature type="compositionally biased region" description="Basic residues" evidence="1">
    <location>
        <begin position="103"/>
        <end position="112"/>
    </location>
</feature>
<evidence type="ECO:0000313" key="2">
    <source>
        <dbReference type="EMBL" id="ETO05370.1"/>
    </source>
</evidence>
<evidence type="ECO:0000313" key="3">
    <source>
        <dbReference type="Proteomes" id="UP000023152"/>
    </source>
</evidence>
<dbReference type="EMBL" id="ASPP01028212">
    <property type="protein sequence ID" value="ETO05370.1"/>
    <property type="molecule type" value="Genomic_DNA"/>
</dbReference>
<keyword evidence="3" id="KW-1185">Reference proteome</keyword>
<gene>
    <name evidence="2" type="ORF">RFI_32026</name>
</gene>